<dbReference type="SUPFAM" id="SSF55874">
    <property type="entry name" value="ATPase domain of HSP90 chaperone/DNA topoisomerase II/histidine kinase"/>
    <property type="match status" value="1"/>
</dbReference>
<dbReference type="EMBL" id="CP159872">
    <property type="protein sequence ID" value="XCM78242.1"/>
    <property type="molecule type" value="Genomic_DNA"/>
</dbReference>
<dbReference type="GO" id="GO:0004674">
    <property type="term" value="F:protein serine/threonine kinase activity"/>
    <property type="evidence" value="ECO:0007669"/>
    <property type="project" value="UniProtKB-KW"/>
</dbReference>
<dbReference type="PANTHER" id="PTHR35526">
    <property type="entry name" value="ANTI-SIGMA-F FACTOR RSBW-RELATED"/>
    <property type="match status" value="1"/>
</dbReference>
<keyword evidence="3" id="KW-0547">Nucleotide-binding</keyword>
<keyword evidence="1" id="KW-0418">Kinase</keyword>
<dbReference type="InterPro" id="IPR050267">
    <property type="entry name" value="Anti-sigma-factor_SerPK"/>
</dbReference>
<dbReference type="CDD" id="cd16936">
    <property type="entry name" value="HATPase_RsbW-like"/>
    <property type="match status" value="1"/>
</dbReference>
<evidence type="ECO:0000259" key="2">
    <source>
        <dbReference type="Pfam" id="PF13581"/>
    </source>
</evidence>
<dbReference type="Gene3D" id="3.30.565.10">
    <property type="entry name" value="Histidine kinase-like ATPase, C-terminal domain"/>
    <property type="match status" value="1"/>
</dbReference>
<keyword evidence="3" id="KW-0067">ATP-binding</keyword>
<gene>
    <name evidence="3" type="ORF">ABWK59_04485</name>
</gene>
<sequence length="140" mass="14554">MGPSAAMTASHHRRLVFDPPGTAACVSAGVAFVRRALEDWELTDSPVTETDAVLVVAELLGNAVRHGGGALRVDLDQQGTRLQIAVTDPGPGRPVPARGLRPDRVGGHGLVIVDRLSLDWGSIPNAGGKTVWADLALPGL</sequence>
<protein>
    <submittedName>
        <fullName evidence="3">ATP-binding protein</fullName>
    </submittedName>
</protein>
<feature type="domain" description="Histidine kinase/HSP90-like ATPase" evidence="2">
    <location>
        <begin position="31"/>
        <end position="132"/>
    </location>
</feature>
<dbReference type="PANTHER" id="PTHR35526:SF3">
    <property type="entry name" value="ANTI-SIGMA-F FACTOR RSBW"/>
    <property type="match status" value="1"/>
</dbReference>
<reference evidence="3" key="1">
    <citation type="submission" date="2024-06" db="EMBL/GenBank/DDBJ databases">
        <title>The genome sequences of Kitasatospora sp. strain HUAS MG31.</title>
        <authorList>
            <person name="Mo P."/>
        </authorList>
    </citation>
    <scope>NUCLEOTIDE SEQUENCE</scope>
    <source>
        <strain evidence="3">HUAS MG31</strain>
    </source>
</reference>
<dbReference type="RefSeq" id="WP_354637985.1">
    <property type="nucleotide sequence ID" value="NZ_CP159872.1"/>
</dbReference>
<organism evidence="3">
    <name type="scientific">Kitasatospora camelliae</name>
    <dbReference type="NCBI Taxonomy" id="3156397"/>
    <lineage>
        <taxon>Bacteria</taxon>
        <taxon>Bacillati</taxon>
        <taxon>Actinomycetota</taxon>
        <taxon>Actinomycetes</taxon>
        <taxon>Kitasatosporales</taxon>
        <taxon>Streptomycetaceae</taxon>
        <taxon>Kitasatospora</taxon>
    </lineage>
</organism>
<dbReference type="Pfam" id="PF13581">
    <property type="entry name" value="HATPase_c_2"/>
    <property type="match status" value="1"/>
</dbReference>
<name>A0AAU8JT26_9ACTN</name>
<keyword evidence="1" id="KW-0723">Serine/threonine-protein kinase</keyword>
<dbReference type="InterPro" id="IPR003594">
    <property type="entry name" value="HATPase_dom"/>
</dbReference>
<dbReference type="InterPro" id="IPR036890">
    <property type="entry name" value="HATPase_C_sf"/>
</dbReference>
<keyword evidence="1" id="KW-0808">Transferase</keyword>
<evidence type="ECO:0000313" key="3">
    <source>
        <dbReference type="EMBL" id="XCM78242.1"/>
    </source>
</evidence>
<proteinExistence type="predicted"/>
<evidence type="ECO:0000256" key="1">
    <source>
        <dbReference type="ARBA" id="ARBA00022527"/>
    </source>
</evidence>
<dbReference type="KEGG" id="kcm:ABWK59_04485"/>
<accession>A0AAU8JT26</accession>
<dbReference type="GO" id="GO:0005524">
    <property type="term" value="F:ATP binding"/>
    <property type="evidence" value="ECO:0007669"/>
    <property type="project" value="UniProtKB-KW"/>
</dbReference>
<dbReference type="AlphaFoldDB" id="A0AAU8JT26"/>